<dbReference type="InterPro" id="IPR002890">
    <property type="entry name" value="MG2"/>
</dbReference>
<reference evidence="9" key="1">
    <citation type="submission" date="2022-11" db="UniProtKB">
        <authorList>
            <consortium name="WormBaseParasite"/>
        </authorList>
    </citation>
    <scope>IDENTIFICATION</scope>
</reference>
<name>A0A915PPV7_9BILA</name>
<evidence type="ECO:0000256" key="1">
    <source>
        <dbReference type="ARBA" id="ARBA00022729"/>
    </source>
</evidence>
<dbReference type="GO" id="GO:0004866">
    <property type="term" value="F:endopeptidase inhibitor activity"/>
    <property type="evidence" value="ECO:0007669"/>
    <property type="project" value="InterPro"/>
</dbReference>
<dbReference type="FunFam" id="2.60.40.1930:FF:000001">
    <property type="entry name" value="CD109 isoform 3"/>
    <property type="match status" value="1"/>
</dbReference>
<dbReference type="SMART" id="SM01359">
    <property type="entry name" value="A2M_N_2"/>
    <property type="match status" value="1"/>
</dbReference>
<dbReference type="Proteomes" id="UP000887581">
    <property type="component" value="Unplaced"/>
</dbReference>
<keyword evidence="2" id="KW-0325">Glycoprotein</keyword>
<dbReference type="Pfam" id="PF01835">
    <property type="entry name" value="MG2"/>
    <property type="match status" value="1"/>
</dbReference>
<feature type="domain" description="Alpha-2-macroglobulin bait region" evidence="7">
    <location>
        <begin position="504"/>
        <end position="640"/>
    </location>
</feature>
<accession>A0A915PPV7</accession>
<feature type="signal peptide" evidence="6">
    <location>
        <begin position="1"/>
        <end position="22"/>
    </location>
</feature>
<evidence type="ECO:0000313" key="8">
    <source>
        <dbReference type="Proteomes" id="UP000887581"/>
    </source>
</evidence>
<evidence type="ECO:0000256" key="5">
    <source>
        <dbReference type="ARBA" id="ARBA00078071"/>
    </source>
</evidence>
<dbReference type="Gene3D" id="6.20.50.160">
    <property type="match status" value="1"/>
</dbReference>
<evidence type="ECO:0000256" key="3">
    <source>
        <dbReference type="ARBA" id="ARBA00057615"/>
    </source>
</evidence>
<dbReference type="Gene3D" id="2.60.40.1930">
    <property type="match status" value="2"/>
</dbReference>
<protein>
    <recommendedName>
        <fullName evidence="5">TEP1-F</fullName>
    </recommendedName>
</protein>
<dbReference type="InterPro" id="IPR013783">
    <property type="entry name" value="Ig-like_fold"/>
</dbReference>
<keyword evidence="1 6" id="KW-0732">Signal</keyword>
<comment type="subunit">
    <text evidence="4">Heterodimer of a TEP1-N chain and an TEP1-C chain non-covalently linked. Forms a complex composed of TEP1-N and TEP1-C heterodimer, LRIM1 and APL1C; the interaction stabilizes TEP1-N and TEP1-C heterodimer, prevents its binding to tissues while circulating in the hemolymph and protects the thioester bond from hydrolysis. Mature TEP1 and to a lesser extent full-length TEP1 interact with SPCLIP1; the interaction is induced by microbial infection.</text>
</comment>
<evidence type="ECO:0000259" key="7">
    <source>
        <dbReference type="SMART" id="SM01359"/>
    </source>
</evidence>
<dbReference type="Gene3D" id="2.60.40.2950">
    <property type="match status" value="1"/>
</dbReference>
<dbReference type="Gene3D" id="2.60.40.1940">
    <property type="match status" value="1"/>
</dbReference>
<dbReference type="PANTHER" id="PTHR11412">
    <property type="entry name" value="MACROGLOBULIN / COMPLEMENT"/>
    <property type="match status" value="1"/>
</dbReference>
<dbReference type="Pfam" id="PF17791">
    <property type="entry name" value="MG3"/>
    <property type="match status" value="1"/>
</dbReference>
<dbReference type="WBParaSite" id="sdigi.contig180.g5757.t1">
    <property type="protein sequence ID" value="sdigi.contig180.g5757.t1"/>
    <property type="gene ID" value="sdigi.contig180.g5757"/>
</dbReference>
<dbReference type="Gene3D" id="2.60.40.10">
    <property type="entry name" value="Immunoglobulins"/>
    <property type="match status" value="1"/>
</dbReference>
<dbReference type="PANTHER" id="PTHR11412:SF175">
    <property type="entry name" value="TEP (THIOLESTER CONTAINING PROTEIN)"/>
    <property type="match status" value="1"/>
</dbReference>
<evidence type="ECO:0000256" key="2">
    <source>
        <dbReference type="ARBA" id="ARBA00023180"/>
    </source>
</evidence>
<dbReference type="AlphaFoldDB" id="A0A915PPV7"/>
<sequence>MFNVWLLGLVAMALPMQLTVFALLRPEWDHATTTVPEKTYSGTYLVIAPKVVRPGLPYAVSVNLLKSSEIDHIVRVEIRTAQNDTVGARVVNNVKSGVPQIITIDELSPDTLLPGSNYKVYVRGETLSSKILFEDEEDVRLDEKSLSIFIQTDKAVYKPASTVRYRIVVVTPELKPYLETVSVMIKDPNQNIISQKNEQSLIKGVYSDELELSIEPPLGDWQIMVKTKSGIKFEKAFTVDKYVLPKFEVNIKTPSFITINDDLNVHIEAKYTYGKGVSGKAKVTLELPWHHFAVPLVVADDGTVQKADQENVIERTVNLNNMGEATIVFTNEELKKHKLVTGYGGSSVRITATVTEDLTDIKRNASAQIVAYRHDVKLDMEKQGETFKPGLGYSVVITLKQMDDTPVKATVPKRVQITTTYNYVIDSLPHHMTDALSHPKEKEVKIVDLDAHGTAVITLQPPHNCTEARVEAHYDRSGKDDFKDASIYSILYIEAGKSPSNNFLQLIADHTGVVDTGKTLSFTVKATEPLSSITYQVIARGSVILVQDMSVNGDLATITFTATSQMAPKAMLVVYTVRTSNQEILVDATDFRVDGLFRNNVSLTVDHTTAEPGATIKYTIKADPESYCALLAVDQSVLLLKSGNDITKDLVEQDIEQYDTTVSGRGFRPWEADFLRRKRSIWYPWWGIGGKDAATIFDNSGLIVLTDALLYRGPDATREVEPLVTSPLGSSFYSNMVLKSDTISANPSKSFEMIRIRKNFPESWIWTAAFASE</sequence>
<dbReference type="InterPro" id="IPR050473">
    <property type="entry name" value="A2M/Complement_sys"/>
</dbReference>
<dbReference type="InterPro" id="IPR011625">
    <property type="entry name" value="A2M_N_BRD"/>
</dbReference>
<evidence type="ECO:0000313" key="9">
    <source>
        <dbReference type="WBParaSite" id="sdigi.contig180.g5757.t1"/>
    </source>
</evidence>
<dbReference type="Pfam" id="PF07703">
    <property type="entry name" value="A2M_BRD"/>
    <property type="match status" value="1"/>
</dbReference>
<feature type="chain" id="PRO_5037248703" description="TEP1-F" evidence="6">
    <location>
        <begin position="23"/>
        <end position="773"/>
    </location>
</feature>
<evidence type="ECO:0000256" key="6">
    <source>
        <dbReference type="SAM" id="SignalP"/>
    </source>
</evidence>
<comment type="function">
    <text evidence="3">Binds covalently through a thioester bond to the pathogen surface resulting in pathogen clearance.</text>
</comment>
<organism evidence="8 9">
    <name type="scientific">Setaria digitata</name>
    <dbReference type="NCBI Taxonomy" id="48799"/>
    <lineage>
        <taxon>Eukaryota</taxon>
        <taxon>Metazoa</taxon>
        <taxon>Ecdysozoa</taxon>
        <taxon>Nematoda</taxon>
        <taxon>Chromadorea</taxon>
        <taxon>Rhabditida</taxon>
        <taxon>Spirurina</taxon>
        <taxon>Spiruromorpha</taxon>
        <taxon>Filarioidea</taxon>
        <taxon>Setariidae</taxon>
        <taxon>Setaria</taxon>
    </lineage>
</organism>
<dbReference type="InterPro" id="IPR041555">
    <property type="entry name" value="MG3"/>
</dbReference>
<keyword evidence="8" id="KW-1185">Reference proteome</keyword>
<proteinExistence type="predicted"/>
<evidence type="ECO:0000256" key="4">
    <source>
        <dbReference type="ARBA" id="ARBA00063781"/>
    </source>
</evidence>